<evidence type="ECO:0000256" key="2">
    <source>
        <dbReference type="ARBA" id="ARBA00023306"/>
    </source>
</evidence>
<keyword evidence="2" id="KW-0131">Cell cycle</keyword>
<name>K8F3F6_9CHLO</name>
<protein>
    <submittedName>
        <fullName evidence="5">RNA polymerase II assessory factor Cdc73p (ISS)</fullName>
    </submittedName>
</protein>
<feature type="compositionally biased region" description="Basic and acidic residues" evidence="3">
    <location>
        <begin position="83"/>
        <end position="100"/>
    </location>
</feature>
<dbReference type="GO" id="GO:0000076">
    <property type="term" value="P:DNA replication checkpoint signaling"/>
    <property type="evidence" value="ECO:0007669"/>
    <property type="project" value="TreeGrafter"/>
</dbReference>
<feature type="compositionally biased region" description="Low complexity" evidence="3">
    <location>
        <begin position="330"/>
        <end position="348"/>
    </location>
</feature>
<gene>
    <name evidence="5" type="ordered locus">Bathy13g02780</name>
</gene>
<feature type="domain" description="CDT1 Geminin-binding" evidence="4">
    <location>
        <begin position="361"/>
        <end position="561"/>
    </location>
</feature>
<evidence type="ECO:0000256" key="1">
    <source>
        <dbReference type="ARBA" id="ARBA00008356"/>
    </source>
</evidence>
<dbReference type="Gene3D" id="3.30.890.10">
    <property type="entry name" value="Methyl-cpg-binding Protein 2, Chain A"/>
    <property type="match status" value="1"/>
</dbReference>
<dbReference type="GO" id="GO:0003677">
    <property type="term" value="F:DNA binding"/>
    <property type="evidence" value="ECO:0007669"/>
    <property type="project" value="InterPro"/>
</dbReference>
<dbReference type="GO" id="GO:0000278">
    <property type="term" value="P:mitotic cell cycle"/>
    <property type="evidence" value="ECO:0007669"/>
    <property type="project" value="TreeGrafter"/>
</dbReference>
<dbReference type="GeneID" id="19012230"/>
<feature type="compositionally biased region" description="Acidic residues" evidence="3">
    <location>
        <begin position="470"/>
        <end position="482"/>
    </location>
</feature>
<feature type="region of interest" description="Disordered" evidence="3">
    <location>
        <begin position="264"/>
        <end position="361"/>
    </location>
</feature>
<dbReference type="GO" id="GO:0005634">
    <property type="term" value="C:nucleus"/>
    <property type="evidence" value="ECO:0007669"/>
    <property type="project" value="TreeGrafter"/>
</dbReference>
<dbReference type="InterPro" id="IPR038090">
    <property type="entry name" value="Cdt1_C_WH_dom_sf"/>
</dbReference>
<sequence>MSQQTTTRERFQKAKWEQFCAHFNNNLNVFLNFDENQWTIETKRRKTGHSEGSFDAYYLFCAEETRGKTKRFRSLKEVERKLREDARETKEKKTSTEKHSSSSSPPPPPFVVEGEQQEKQQQQRKSCGRRTGGLTSSFREDEMKFKSAMDDEEEEEEDEDDEPVCPSAFLKTTTKTMGGGRGGGLGRAKVLANTTPSGAQQQRQRQQQQHHQRAFHPSRPPFHHSNNNNNNNISNSNNNTSAKTHSRLHNSFVANSSRLEVAAVRDDERRITKRNQNGKRKETEETRGQDWRISNPSDAEELLEKKREEDPEVAREHRMLKERFSGKSVANTANSINNNNDNNNTQKENNQRQRRRERNALPSKYEHLALVFNGLKMYRELLRMRNSAETVENICACAKNLVKRDVRFEHLRKIETIRPGTFAFTKRKRDATKNAVDEKHRPEEGRTFVDPKSVRLEILEERVMKRESVDGEDEDCNGDEEENGKKVVKKREKSSLLMSEKERERAREADFHSRLMRLCDEAHVAFCRNHGIVISPSSNVSDQMLWHETFDVEREAPDIAECAVRDAPPLMPPAGGTAAAAATTTTTTATTSAPSLMLLHTPKPPSSTPSTGTYPLTPLIMTTATKKKVVTERDIDEEVRRMQKENGGVCEDDDNLENDDYLAGNINNASANDGKDSTTTIGVSRQAIRRVLERKIEKDLLHSPSAVALRAENKIKQNLPRIFDLVHSLFATSRKRAFAFDILLHKTHEQLNAKDIGGMFYSRDEIEDCLRTLAKTCSEWCKIERAQDGEELFRIVVGSSSSRSLSDPSSSPSLTPFFSGGAAAAASRGRGRHLMVRKTTTFLPPPSSSSSPRSRQKPTSTTKEREENDDAGFTPTTIQTINPKKRSSFPSNSIFVGSNNNKESSSSSPRDGVAKRVKQKLLLEAAPAFVLGGGK</sequence>
<feature type="compositionally biased region" description="Low complexity" evidence="3">
    <location>
        <begin position="848"/>
        <end position="861"/>
    </location>
</feature>
<comment type="similarity">
    <text evidence="1">Belongs to the Cdt1 family.</text>
</comment>
<reference evidence="5 6" key="1">
    <citation type="submission" date="2011-10" db="EMBL/GenBank/DDBJ databases">
        <authorList>
            <person name="Genoscope - CEA"/>
        </authorList>
    </citation>
    <scope>NUCLEOTIDE SEQUENCE [LARGE SCALE GENOMIC DNA]</scope>
    <source>
        <strain evidence="5 6">RCC 1105</strain>
    </source>
</reference>
<feature type="compositionally biased region" description="Low complexity" evidence="3">
    <location>
        <begin position="898"/>
        <end position="908"/>
    </location>
</feature>
<dbReference type="STRING" id="41875.K8F3F6"/>
<dbReference type="PANTHER" id="PTHR28637:SF1">
    <property type="entry name" value="DNA REPLICATION FACTOR CDT1"/>
    <property type="match status" value="1"/>
</dbReference>
<feature type="compositionally biased region" description="Acidic residues" evidence="3">
    <location>
        <begin position="150"/>
        <end position="163"/>
    </location>
</feature>
<dbReference type="GO" id="GO:0070182">
    <property type="term" value="F:DNA polymerase binding"/>
    <property type="evidence" value="ECO:0007669"/>
    <property type="project" value="TreeGrafter"/>
</dbReference>
<dbReference type="SMART" id="SM01075">
    <property type="entry name" value="CDT1"/>
    <property type="match status" value="1"/>
</dbReference>
<feature type="compositionally biased region" description="Basic and acidic residues" evidence="3">
    <location>
        <begin position="302"/>
        <end position="325"/>
    </location>
</feature>
<dbReference type="Proteomes" id="UP000198341">
    <property type="component" value="Chromosome 13"/>
</dbReference>
<feature type="compositionally biased region" description="Basic and acidic residues" evidence="3">
    <location>
        <begin position="138"/>
        <end position="149"/>
    </location>
</feature>
<dbReference type="Gene3D" id="1.10.10.1420">
    <property type="entry name" value="DNA replication factor Cdt1, C-terminal WH domain"/>
    <property type="match status" value="1"/>
</dbReference>
<dbReference type="InterPro" id="IPR036390">
    <property type="entry name" value="WH_DNA-bd_sf"/>
</dbReference>
<dbReference type="InterPro" id="IPR032054">
    <property type="entry name" value="Cdt1_C"/>
</dbReference>
<feature type="region of interest" description="Disordered" evidence="3">
    <location>
        <begin position="466"/>
        <end position="501"/>
    </location>
</feature>
<proteinExistence type="inferred from homology"/>
<dbReference type="PANTHER" id="PTHR28637">
    <property type="entry name" value="DNA REPLICATION FACTOR CDT1"/>
    <property type="match status" value="1"/>
</dbReference>
<dbReference type="OrthoDB" id="341730at2759"/>
<evidence type="ECO:0000313" key="6">
    <source>
        <dbReference type="Proteomes" id="UP000198341"/>
    </source>
</evidence>
<feature type="compositionally biased region" description="Low complexity" evidence="3">
    <location>
        <begin position="573"/>
        <end position="590"/>
    </location>
</feature>
<dbReference type="InterPro" id="IPR045173">
    <property type="entry name" value="Cdt1"/>
</dbReference>
<feature type="compositionally biased region" description="Polar residues" evidence="3">
    <location>
        <begin position="874"/>
        <end position="897"/>
    </location>
</feature>
<dbReference type="SUPFAM" id="SSF46785">
    <property type="entry name" value="Winged helix' DNA-binding domain"/>
    <property type="match status" value="1"/>
</dbReference>
<dbReference type="KEGG" id="bpg:Bathy13g02780"/>
<feature type="region of interest" description="Disordered" evidence="3">
    <location>
        <begin position="83"/>
        <end position="245"/>
    </location>
</feature>
<feature type="compositionally biased region" description="Low complexity" evidence="3">
    <location>
        <begin position="225"/>
        <end position="239"/>
    </location>
</feature>
<dbReference type="Pfam" id="PF08839">
    <property type="entry name" value="CDT1"/>
    <property type="match status" value="1"/>
</dbReference>
<feature type="region of interest" description="Disordered" evidence="3">
    <location>
        <begin position="570"/>
        <end position="590"/>
    </location>
</feature>
<dbReference type="RefSeq" id="XP_007509522.1">
    <property type="nucleotide sequence ID" value="XM_007509460.1"/>
</dbReference>
<organism evidence="5 6">
    <name type="scientific">Bathycoccus prasinos</name>
    <dbReference type="NCBI Taxonomy" id="41875"/>
    <lineage>
        <taxon>Eukaryota</taxon>
        <taxon>Viridiplantae</taxon>
        <taxon>Chlorophyta</taxon>
        <taxon>Mamiellophyceae</taxon>
        <taxon>Mamiellales</taxon>
        <taxon>Bathycoccaceae</taxon>
        <taxon>Bathycoccus</taxon>
    </lineage>
</organism>
<dbReference type="AlphaFoldDB" id="K8F3F6"/>
<dbReference type="GO" id="GO:0030174">
    <property type="term" value="P:regulation of DNA-templated DNA replication initiation"/>
    <property type="evidence" value="ECO:0007669"/>
    <property type="project" value="InterPro"/>
</dbReference>
<dbReference type="GO" id="GO:0071163">
    <property type="term" value="P:DNA replication preinitiation complex assembly"/>
    <property type="evidence" value="ECO:0007669"/>
    <property type="project" value="InterPro"/>
</dbReference>
<keyword evidence="6" id="KW-1185">Reference proteome</keyword>
<dbReference type="Pfam" id="PF16679">
    <property type="entry name" value="CDT1_C"/>
    <property type="match status" value="1"/>
</dbReference>
<accession>K8F3F6</accession>
<dbReference type="EMBL" id="FO082266">
    <property type="protein sequence ID" value="CCO19325.1"/>
    <property type="molecule type" value="Genomic_DNA"/>
</dbReference>
<feature type="compositionally biased region" description="Gly residues" evidence="3">
    <location>
        <begin position="177"/>
        <end position="186"/>
    </location>
</feature>
<dbReference type="InterPro" id="IPR014939">
    <property type="entry name" value="CDT1_Gemini-bd-like"/>
</dbReference>
<evidence type="ECO:0000259" key="4">
    <source>
        <dbReference type="SMART" id="SM01075"/>
    </source>
</evidence>
<feature type="compositionally biased region" description="Basic and acidic residues" evidence="3">
    <location>
        <begin position="279"/>
        <end position="290"/>
    </location>
</feature>
<feature type="region of interest" description="Disordered" evidence="3">
    <location>
        <begin position="840"/>
        <end position="915"/>
    </location>
</feature>
<evidence type="ECO:0000313" key="5">
    <source>
        <dbReference type="EMBL" id="CCO19325.1"/>
    </source>
</evidence>
<evidence type="ECO:0000256" key="3">
    <source>
        <dbReference type="SAM" id="MobiDB-lite"/>
    </source>
</evidence>